<keyword evidence="2" id="KW-1185">Reference proteome</keyword>
<dbReference type="Proteomes" id="UP000184327">
    <property type="component" value="Unassembled WGS sequence"/>
</dbReference>
<proteinExistence type="predicted"/>
<sequence length="74" mass="8755">MRKKSPVIPRSLEEWRHCIEVECGIALTPQYIAQRRQALARSDSEEVQQFRRLYGDRHWRAVQGWFEQAAAWAG</sequence>
<protein>
    <submittedName>
        <fullName evidence="1">Uncharacterized protein</fullName>
    </submittedName>
</protein>
<dbReference type="RefSeq" id="WP_073353827.1">
    <property type="nucleotide sequence ID" value="NZ_FQUZ01000002.1"/>
</dbReference>
<dbReference type="OrthoDB" id="285538at2"/>
<name>A0A1M4TFQ6_9BURK</name>
<gene>
    <name evidence="1" type="ORF">SAMN02745117_00304</name>
</gene>
<accession>A0A1M4TFQ6</accession>
<evidence type="ECO:0000313" key="2">
    <source>
        <dbReference type="Proteomes" id="UP000184327"/>
    </source>
</evidence>
<dbReference type="STRING" id="1122156.SAMN02745117_00304"/>
<organism evidence="1 2">
    <name type="scientific">Lampropedia hyalina DSM 16112</name>
    <dbReference type="NCBI Taxonomy" id="1122156"/>
    <lineage>
        <taxon>Bacteria</taxon>
        <taxon>Pseudomonadati</taxon>
        <taxon>Pseudomonadota</taxon>
        <taxon>Betaproteobacteria</taxon>
        <taxon>Burkholderiales</taxon>
        <taxon>Comamonadaceae</taxon>
        <taxon>Lampropedia</taxon>
    </lineage>
</organism>
<dbReference type="EMBL" id="FQUZ01000002">
    <property type="protein sequence ID" value="SHE43330.1"/>
    <property type="molecule type" value="Genomic_DNA"/>
</dbReference>
<dbReference type="AlphaFoldDB" id="A0A1M4TFQ6"/>
<evidence type="ECO:0000313" key="1">
    <source>
        <dbReference type="EMBL" id="SHE43330.1"/>
    </source>
</evidence>
<reference evidence="1 2" key="1">
    <citation type="submission" date="2016-11" db="EMBL/GenBank/DDBJ databases">
        <authorList>
            <person name="Jaros S."/>
            <person name="Januszkiewicz K."/>
            <person name="Wedrychowicz H."/>
        </authorList>
    </citation>
    <scope>NUCLEOTIDE SEQUENCE [LARGE SCALE GENOMIC DNA]</scope>
    <source>
        <strain evidence="1 2">DSM 16112</strain>
    </source>
</reference>